<accession>A0A0E9RRY1</accession>
<sequence>MKVIAAEYEAEIFCHSGVRTCSPYQTRNTGDQHKTNGSIQRVTNNK</sequence>
<organism evidence="2">
    <name type="scientific">Anguilla anguilla</name>
    <name type="common">European freshwater eel</name>
    <name type="synonym">Muraena anguilla</name>
    <dbReference type="NCBI Taxonomy" id="7936"/>
    <lineage>
        <taxon>Eukaryota</taxon>
        <taxon>Metazoa</taxon>
        <taxon>Chordata</taxon>
        <taxon>Craniata</taxon>
        <taxon>Vertebrata</taxon>
        <taxon>Euteleostomi</taxon>
        <taxon>Actinopterygii</taxon>
        <taxon>Neopterygii</taxon>
        <taxon>Teleostei</taxon>
        <taxon>Anguilliformes</taxon>
        <taxon>Anguillidae</taxon>
        <taxon>Anguilla</taxon>
    </lineage>
</organism>
<dbReference type="EMBL" id="GBXM01076985">
    <property type="protein sequence ID" value="JAH31592.1"/>
    <property type="molecule type" value="Transcribed_RNA"/>
</dbReference>
<reference evidence="2" key="2">
    <citation type="journal article" date="2015" name="Fish Shellfish Immunol.">
        <title>Early steps in the European eel (Anguilla anguilla)-Vibrio vulnificus interaction in the gills: Role of the RtxA13 toxin.</title>
        <authorList>
            <person name="Callol A."/>
            <person name="Pajuelo D."/>
            <person name="Ebbesson L."/>
            <person name="Teles M."/>
            <person name="MacKenzie S."/>
            <person name="Amaro C."/>
        </authorList>
    </citation>
    <scope>NUCLEOTIDE SEQUENCE</scope>
</reference>
<evidence type="ECO:0000256" key="1">
    <source>
        <dbReference type="SAM" id="MobiDB-lite"/>
    </source>
</evidence>
<protein>
    <submittedName>
        <fullName evidence="2">Uncharacterized protein</fullName>
    </submittedName>
</protein>
<reference evidence="2" key="1">
    <citation type="submission" date="2014-11" db="EMBL/GenBank/DDBJ databases">
        <authorList>
            <person name="Amaro Gonzalez C."/>
        </authorList>
    </citation>
    <scope>NUCLEOTIDE SEQUENCE</scope>
</reference>
<name>A0A0E9RRY1_ANGAN</name>
<evidence type="ECO:0000313" key="2">
    <source>
        <dbReference type="EMBL" id="JAH31592.1"/>
    </source>
</evidence>
<proteinExistence type="predicted"/>
<feature type="region of interest" description="Disordered" evidence="1">
    <location>
        <begin position="24"/>
        <end position="46"/>
    </location>
</feature>
<dbReference type="AlphaFoldDB" id="A0A0E9RRY1"/>